<dbReference type="InterPro" id="IPR041723">
    <property type="entry name" value="CCT"/>
</dbReference>
<evidence type="ECO:0000256" key="7">
    <source>
        <dbReference type="ARBA" id="ARBA00023209"/>
    </source>
</evidence>
<dbReference type="NCBIfam" id="TIGR00125">
    <property type="entry name" value="cyt_tran_rel"/>
    <property type="match status" value="1"/>
</dbReference>
<proteinExistence type="inferred from homology"/>
<dbReference type="UniPathway" id="UPA00753">
    <property type="reaction ID" value="UER00739"/>
</dbReference>
<evidence type="ECO:0000256" key="8">
    <source>
        <dbReference type="ARBA" id="ARBA00023264"/>
    </source>
</evidence>
<name>A0A0T6B456_9SCAR</name>
<dbReference type="Proteomes" id="UP000051574">
    <property type="component" value="Unassembled WGS sequence"/>
</dbReference>
<feature type="non-terminal residue" evidence="13">
    <location>
        <position position="338"/>
    </location>
</feature>
<keyword evidence="5" id="KW-0548">Nucleotidyltransferase</keyword>
<evidence type="ECO:0000256" key="4">
    <source>
        <dbReference type="ARBA" id="ARBA00022679"/>
    </source>
</evidence>
<keyword evidence="7" id="KW-0594">Phospholipid biosynthesis</keyword>
<comment type="pathway">
    <text evidence="1">Lipid metabolism.</text>
</comment>
<dbReference type="InterPro" id="IPR004821">
    <property type="entry name" value="Cyt_trans-like"/>
</dbReference>
<keyword evidence="3" id="KW-0444">Lipid biosynthesis</keyword>
<dbReference type="GO" id="GO:0004105">
    <property type="term" value="F:choline-phosphate cytidylyltransferase activity"/>
    <property type="evidence" value="ECO:0007669"/>
    <property type="project" value="UniProtKB-EC"/>
</dbReference>
<sequence>MLDFQVADANPRVMSRKRTRSRSEDNINTKVQPLNVSFFEPAPFSDDPVAVKAREECDYTQKITYEMAVNGEATRQIRVYADGAYDLFHQGHAKQLKQAKTIVPNVYLIVGVCNDDLLHKMKGRTVLDEEERYNSVRHCRYVDEIVTDAPWEVTDDFLEKHKIDFVAHDDIPYASEDKDDIYGHLKAKGMFLATQRTEGVSTSDIVARIVRDYDVYVRRNLARGYSAKELNISYLKEKKFRFQNKMQKLKDKSKQVIDSIGERTDDLINKWEEKSKELVENFMMLFEPVKLKNIWSESKEKLKKALTPPASPTPSTSSSSSSDDGAEDLVEPPRKMRR</sequence>
<dbReference type="Pfam" id="PF01467">
    <property type="entry name" value="CTP_transf_like"/>
    <property type="match status" value="1"/>
</dbReference>
<dbReference type="EC" id="2.7.7.15" evidence="10"/>
<dbReference type="Gene3D" id="3.40.50.620">
    <property type="entry name" value="HUPs"/>
    <property type="match status" value="1"/>
</dbReference>
<keyword evidence="14" id="KW-1185">Reference proteome</keyword>
<evidence type="ECO:0000256" key="5">
    <source>
        <dbReference type="ARBA" id="ARBA00022695"/>
    </source>
</evidence>
<evidence type="ECO:0000313" key="13">
    <source>
        <dbReference type="EMBL" id="KRT82186.1"/>
    </source>
</evidence>
<dbReference type="GO" id="GO:0031210">
    <property type="term" value="F:phosphatidylcholine binding"/>
    <property type="evidence" value="ECO:0007669"/>
    <property type="project" value="TreeGrafter"/>
</dbReference>
<dbReference type="OrthoDB" id="17102at2759"/>
<feature type="domain" description="Cytidyltransferase-like" evidence="12">
    <location>
        <begin position="80"/>
        <end position="208"/>
    </location>
</feature>
<gene>
    <name evidence="13" type="ORF">AMK59_3415</name>
</gene>
<dbReference type="SUPFAM" id="SSF52374">
    <property type="entry name" value="Nucleotidylyl transferase"/>
    <property type="match status" value="1"/>
</dbReference>
<accession>A0A0T6B456</accession>
<evidence type="ECO:0000256" key="3">
    <source>
        <dbReference type="ARBA" id="ARBA00022516"/>
    </source>
</evidence>
<reference evidence="13 14" key="1">
    <citation type="submission" date="2015-09" db="EMBL/GenBank/DDBJ databases">
        <title>Draft genome of the scarab beetle Oryctes borbonicus.</title>
        <authorList>
            <person name="Meyer J.M."/>
            <person name="Markov G.V."/>
            <person name="Baskaran P."/>
            <person name="Herrmann M."/>
            <person name="Sommer R.J."/>
            <person name="Roedelsperger C."/>
        </authorList>
    </citation>
    <scope>NUCLEOTIDE SEQUENCE [LARGE SCALE GENOMIC DNA]</scope>
    <source>
        <strain evidence="13">OB123</strain>
        <tissue evidence="13">Whole animal</tissue>
    </source>
</reference>
<keyword evidence="8" id="KW-1208">Phospholipid metabolism</keyword>
<evidence type="ECO:0000256" key="2">
    <source>
        <dbReference type="ARBA" id="ARBA00010101"/>
    </source>
</evidence>
<evidence type="ECO:0000256" key="6">
    <source>
        <dbReference type="ARBA" id="ARBA00023098"/>
    </source>
</evidence>
<feature type="region of interest" description="Disordered" evidence="11">
    <location>
        <begin position="1"/>
        <end position="24"/>
    </location>
</feature>
<evidence type="ECO:0000256" key="1">
    <source>
        <dbReference type="ARBA" id="ARBA00005189"/>
    </source>
</evidence>
<evidence type="ECO:0000256" key="9">
    <source>
        <dbReference type="ARBA" id="ARBA00025706"/>
    </source>
</evidence>
<comment type="caution">
    <text evidence="13">The sequence shown here is derived from an EMBL/GenBank/DDBJ whole genome shotgun (WGS) entry which is preliminary data.</text>
</comment>
<dbReference type="InterPro" id="IPR014729">
    <property type="entry name" value="Rossmann-like_a/b/a_fold"/>
</dbReference>
<dbReference type="AlphaFoldDB" id="A0A0T6B456"/>
<evidence type="ECO:0000259" key="12">
    <source>
        <dbReference type="Pfam" id="PF01467"/>
    </source>
</evidence>
<evidence type="ECO:0000256" key="11">
    <source>
        <dbReference type="SAM" id="MobiDB-lite"/>
    </source>
</evidence>
<dbReference type="InterPro" id="IPR045049">
    <property type="entry name" value="Pcy1-like"/>
</dbReference>
<dbReference type="FunFam" id="3.40.50.620:FF:000016">
    <property type="entry name" value="Putative choline-phosphate cytidylyltransferase B"/>
    <property type="match status" value="1"/>
</dbReference>
<evidence type="ECO:0000313" key="14">
    <source>
        <dbReference type="Proteomes" id="UP000051574"/>
    </source>
</evidence>
<dbReference type="PANTHER" id="PTHR10739:SF13">
    <property type="entry name" value="CHOLINE-PHOSPHATE CYTIDYLYLTRANSFERASE"/>
    <property type="match status" value="1"/>
</dbReference>
<comment type="pathway">
    <text evidence="9">Phospholipid metabolism; phosphatidylcholine biosynthesis; phosphatidylcholine from phosphocholine: step 1/2.</text>
</comment>
<dbReference type="EMBL" id="LJIG01009885">
    <property type="protein sequence ID" value="KRT82186.1"/>
    <property type="molecule type" value="Genomic_DNA"/>
</dbReference>
<feature type="compositionally biased region" description="Low complexity" evidence="11">
    <location>
        <begin position="313"/>
        <end position="322"/>
    </location>
</feature>
<evidence type="ECO:0000256" key="10">
    <source>
        <dbReference type="ARBA" id="ARBA00026101"/>
    </source>
</evidence>
<keyword evidence="4" id="KW-0808">Transferase</keyword>
<dbReference type="PANTHER" id="PTHR10739">
    <property type="entry name" value="CYTIDYLYLTRANSFERASE"/>
    <property type="match status" value="1"/>
</dbReference>
<dbReference type="CDD" id="cd02174">
    <property type="entry name" value="CCT"/>
    <property type="match status" value="1"/>
</dbReference>
<organism evidence="13 14">
    <name type="scientific">Oryctes borbonicus</name>
    <dbReference type="NCBI Taxonomy" id="1629725"/>
    <lineage>
        <taxon>Eukaryota</taxon>
        <taxon>Metazoa</taxon>
        <taxon>Ecdysozoa</taxon>
        <taxon>Arthropoda</taxon>
        <taxon>Hexapoda</taxon>
        <taxon>Insecta</taxon>
        <taxon>Pterygota</taxon>
        <taxon>Neoptera</taxon>
        <taxon>Endopterygota</taxon>
        <taxon>Coleoptera</taxon>
        <taxon>Polyphaga</taxon>
        <taxon>Scarabaeiformia</taxon>
        <taxon>Scarabaeidae</taxon>
        <taxon>Dynastinae</taxon>
        <taxon>Oryctes</taxon>
    </lineage>
</organism>
<keyword evidence="6" id="KW-0443">Lipid metabolism</keyword>
<feature type="region of interest" description="Disordered" evidence="11">
    <location>
        <begin position="302"/>
        <end position="338"/>
    </location>
</feature>
<comment type="similarity">
    <text evidence="2">Belongs to the cytidylyltransferase family.</text>
</comment>
<protein>
    <recommendedName>
        <fullName evidence="10">choline-phosphate cytidylyltransferase</fullName>
        <ecNumber evidence="10">2.7.7.15</ecNumber>
    </recommendedName>
</protein>